<feature type="signal peptide" evidence="2">
    <location>
        <begin position="1"/>
        <end position="21"/>
    </location>
</feature>
<accession>A0A9X2PI38</accession>
<evidence type="ECO:0000256" key="1">
    <source>
        <dbReference type="SAM" id="MobiDB-lite"/>
    </source>
</evidence>
<evidence type="ECO:0000313" key="4">
    <source>
        <dbReference type="Proteomes" id="UP001151088"/>
    </source>
</evidence>
<feature type="chain" id="PRO_5040900238" evidence="2">
    <location>
        <begin position="22"/>
        <end position="106"/>
    </location>
</feature>
<proteinExistence type="predicted"/>
<dbReference type="AlphaFoldDB" id="A0A9X2PI38"/>
<sequence>MRYAAFPVLALLMTAPVAAFAQSSITVHPGPTGQPQPGGGVEINIPTVNNPNYLDYGPLPDPRGSDKSMDYMNQAGGNDPIFSGPGSDNDSDILPDNDGAYDAPIE</sequence>
<evidence type="ECO:0000313" key="3">
    <source>
        <dbReference type="EMBL" id="MCS0496593.1"/>
    </source>
</evidence>
<gene>
    <name evidence="3" type="ORF">NVS89_15935</name>
</gene>
<keyword evidence="2" id="KW-0732">Signal</keyword>
<keyword evidence="4" id="KW-1185">Reference proteome</keyword>
<evidence type="ECO:0000256" key="2">
    <source>
        <dbReference type="SAM" id="SignalP"/>
    </source>
</evidence>
<organism evidence="3 4">
    <name type="scientific">Ancylobacter mangrovi</name>
    <dbReference type="NCBI Taxonomy" id="2972472"/>
    <lineage>
        <taxon>Bacteria</taxon>
        <taxon>Pseudomonadati</taxon>
        <taxon>Pseudomonadota</taxon>
        <taxon>Alphaproteobacteria</taxon>
        <taxon>Hyphomicrobiales</taxon>
        <taxon>Xanthobacteraceae</taxon>
        <taxon>Ancylobacter</taxon>
    </lineage>
</organism>
<protein>
    <submittedName>
        <fullName evidence="3">Uncharacterized protein</fullName>
    </submittedName>
</protein>
<dbReference type="Proteomes" id="UP001151088">
    <property type="component" value="Unassembled WGS sequence"/>
</dbReference>
<dbReference type="RefSeq" id="WP_258733753.1">
    <property type="nucleotide sequence ID" value="NZ_JANTHZ010000007.1"/>
</dbReference>
<comment type="caution">
    <text evidence="3">The sequence shown here is derived from an EMBL/GenBank/DDBJ whole genome shotgun (WGS) entry which is preliminary data.</text>
</comment>
<feature type="region of interest" description="Disordered" evidence="1">
    <location>
        <begin position="25"/>
        <end position="106"/>
    </location>
</feature>
<dbReference type="EMBL" id="JANTHZ010000007">
    <property type="protein sequence ID" value="MCS0496593.1"/>
    <property type="molecule type" value="Genomic_DNA"/>
</dbReference>
<name>A0A9X2PI38_9HYPH</name>
<reference evidence="3" key="1">
    <citation type="submission" date="2022-08" db="EMBL/GenBank/DDBJ databases">
        <authorList>
            <person name="Li F."/>
        </authorList>
    </citation>
    <scope>NUCLEOTIDE SEQUENCE</scope>
    <source>
        <strain evidence="3">MQZ15Z-1</strain>
    </source>
</reference>